<organism evidence="1">
    <name type="scientific">Echinococcus granulosus</name>
    <name type="common">Hydatid tapeworm</name>
    <dbReference type="NCBI Taxonomy" id="6210"/>
    <lineage>
        <taxon>Eukaryota</taxon>
        <taxon>Metazoa</taxon>
        <taxon>Spiralia</taxon>
        <taxon>Lophotrochozoa</taxon>
        <taxon>Platyhelminthes</taxon>
        <taxon>Cestoda</taxon>
        <taxon>Eucestoda</taxon>
        <taxon>Cyclophyllidea</taxon>
        <taxon>Taeniidae</taxon>
        <taxon>Echinococcus</taxon>
        <taxon>Echinococcus granulosus group</taxon>
    </lineage>
</organism>
<sequence>MRRLVPLVNRCQFPVQYSFTPIVRCPTLPIFKIVFRKLVFAFFIPFWNSCLEAKTIVDSPSGVTDPECFNRPSVYGGGR</sequence>
<reference evidence="1 2" key="1">
    <citation type="journal article" date="2013" name="Nature">
        <title>The genomes of four tapeworm species reveal adaptations to parasitism.</title>
        <authorList>
            <person name="Tsai I.J."/>
            <person name="Zarowiecki M."/>
            <person name="Holroyd N."/>
            <person name="Garciarrubio A."/>
            <person name="Sanchez-Flores A."/>
            <person name="Brooks K.L."/>
            <person name="Tracey A."/>
            <person name="Bobes R.J."/>
            <person name="Fragoso G."/>
            <person name="Sciutto E."/>
            <person name="Aslett M."/>
            <person name="Beasley H."/>
            <person name="Bennett H.M."/>
            <person name="Cai J."/>
            <person name="Camicia F."/>
            <person name="Clark R."/>
            <person name="Cucher M."/>
            <person name="De Silva N."/>
            <person name="Day T.A."/>
            <person name="Deplazes P."/>
            <person name="Estrada K."/>
            <person name="Fernandez C."/>
            <person name="Holland P.W."/>
            <person name="Hou J."/>
            <person name="Hu S."/>
            <person name="Huckvale T."/>
            <person name="Hung S.S."/>
            <person name="Kamenetzky L."/>
            <person name="Keane J.A."/>
            <person name="Kiss F."/>
            <person name="Koziol U."/>
            <person name="Lambert O."/>
            <person name="Liu K."/>
            <person name="Luo X."/>
            <person name="Luo Y."/>
            <person name="Macchiaroli N."/>
            <person name="Nichol S."/>
            <person name="Paps J."/>
            <person name="Parkinson J."/>
            <person name="Pouchkina-Stantcheva N."/>
            <person name="Riddiford N."/>
            <person name="Rosenzvit M."/>
            <person name="Salinas G."/>
            <person name="Wasmuth J.D."/>
            <person name="Zamanian M."/>
            <person name="Zheng Y."/>
            <person name="Cai X."/>
            <person name="Soberon X."/>
            <person name="Olson P.D."/>
            <person name="Laclette J.P."/>
            <person name="Brehm K."/>
            <person name="Berriman M."/>
            <person name="Garciarrubio A."/>
            <person name="Bobes R.J."/>
            <person name="Fragoso G."/>
            <person name="Sanchez-Flores A."/>
            <person name="Estrada K."/>
            <person name="Cevallos M.A."/>
            <person name="Morett E."/>
            <person name="Gonzalez V."/>
            <person name="Portillo T."/>
            <person name="Ochoa-Leyva A."/>
            <person name="Jose M.V."/>
            <person name="Sciutto E."/>
            <person name="Landa A."/>
            <person name="Jimenez L."/>
            <person name="Valdes V."/>
            <person name="Carrero J.C."/>
            <person name="Larralde C."/>
            <person name="Morales-Montor J."/>
            <person name="Limon-Lason J."/>
            <person name="Soberon X."/>
            <person name="Laclette J.P."/>
        </authorList>
    </citation>
    <scope>NUCLEOTIDE SEQUENCE [LARGE SCALE GENOMIC DNA]</scope>
</reference>
<name>A0A068WN54_ECHGR</name>
<dbReference type="WBParaSite" id="EgrG_000157000">
    <property type="protein sequence ID" value="EgrG_000157000"/>
    <property type="gene ID" value="EgrG_000157000"/>
</dbReference>
<gene>
    <name evidence="1" type="ORF">EgrG_000157000</name>
</gene>
<reference evidence="3" key="3">
    <citation type="submission" date="2020-10" db="UniProtKB">
        <authorList>
            <consortium name="WormBaseParasite"/>
        </authorList>
    </citation>
    <scope>IDENTIFICATION</scope>
</reference>
<dbReference type="EMBL" id="LK028583">
    <property type="protein sequence ID" value="CDS21197.1"/>
    <property type="molecule type" value="Genomic_DNA"/>
</dbReference>
<proteinExistence type="predicted"/>
<dbReference type="AlphaFoldDB" id="A0A068WN54"/>
<evidence type="ECO:0000313" key="3">
    <source>
        <dbReference type="WBParaSite" id="EgrG_000157000"/>
    </source>
</evidence>
<protein>
    <submittedName>
        <fullName evidence="1 3">Expressed protein</fullName>
    </submittedName>
</protein>
<evidence type="ECO:0000313" key="1">
    <source>
        <dbReference type="EMBL" id="CDS21197.1"/>
    </source>
</evidence>
<dbReference type="Proteomes" id="UP000492820">
    <property type="component" value="Unassembled WGS sequence"/>
</dbReference>
<evidence type="ECO:0000313" key="2">
    <source>
        <dbReference type="Proteomes" id="UP000492820"/>
    </source>
</evidence>
<reference evidence="1" key="2">
    <citation type="submission" date="2014-06" db="EMBL/GenBank/DDBJ databases">
        <authorList>
            <person name="Aslett M."/>
        </authorList>
    </citation>
    <scope>NUCLEOTIDE SEQUENCE</scope>
</reference>
<accession>A0A068WN54</accession>